<name>A0A1H2BHZ8_MUCMA</name>
<dbReference type="Gene3D" id="3.60.21.10">
    <property type="match status" value="1"/>
</dbReference>
<dbReference type="OrthoDB" id="9809781at2"/>
<feature type="binding site" evidence="6">
    <location>
        <position position="267"/>
    </location>
    <ligand>
        <name>Fe cation</name>
        <dbReference type="ChEBI" id="CHEBI:24875"/>
        <label>1</label>
    </ligand>
</feature>
<feature type="binding site" evidence="6">
    <location>
        <position position="129"/>
    </location>
    <ligand>
        <name>Fe cation</name>
        <dbReference type="ChEBI" id="CHEBI:24875"/>
        <label>2</label>
    </ligand>
</feature>
<comment type="cofactor">
    <cofactor evidence="6">
        <name>Fe cation</name>
        <dbReference type="ChEBI" id="CHEBI:24875"/>
    </cofactor>
    <text evidence="6">Binds 2 iron ions per subunit.</text>
</comment>
<dbReference type="AlphaFoldDB" id="A0A1H2BHZ8"/>
<evidence type="ECO:0000313" key="8">
    <source>
        <dbReference type="EMBL" id="SDT57519.1"/>
    </source>
</evidence>
<dbReference type="InterPro" id="IPR004843">
    <property type="entry name" value="Calcineurin-like_PHP"/>
</dbReference>
<accession>A0A1H2BHZ8</accession>
<evidence type="ECO:0000259" key="7">
    <source>
        <dbReference type="Pfam" id="PF00149"/>
    </source>
</evidence>
<evidence type="ECO:0000256" key="2">
    <source>
        <dbReference type="ARBA" id="ARBA00012646"/>
    </source>
</evidence>
<dbReference type="PANTHER" id="PTHR10161">
    <property type="entry name" value="TARTRATE-RESISTANT ACID PHOSPHATASE TYPE 5"/>
    <property type="match status" value="1"/>
</dbReference>
<dbReference type="InterPro" id="IPR006311">
    <property type="entry name" value="TAT_signal"/>
</dbReference>
<reference evidence="8 9" key="1">
    <citation type="submission" date="2016-10" db="EMBL/GenBank/DDBJ databases">
        <authorList>
            <person name="de Groot N.N."/>
        </authorList>
    </citation>
    <scope>NUCLEOTIDE SEQUENCE [LARGE SCALE GENOMIC DNA]</scope>
    <source>
        <strain evidence="8 9">MP1X4</strain>
    </source>
</reference>
<dbReference type="SUPFAM" id="SSF56300">
    <property type="entry name" value="Metallo-dependent phosphatases"/>
    <property type="match status" value="1"/>
</dbReference>
<dbReference type="EC" id="3.1.3.2" evidence="2 5"/>
<gene>
    <name evidence="8" type="ORF">SAMN05216490_4120</name>
</gene>
<evidence type="ECO:0000256" key="6">
    <source>
        <dbReference type="PIRSR" id="PIRSR000898-1"/>
    </source>
</evidence>
<feature type="binding site" evidence="6">
    <location>
        <position position="94"/>
    </location>
    <ligand>
        <name>Fe cation</name>
        <dbReference type="ChEBI" id="CHEBI:24875"/>
        <label>1</label>
    </ligand>
</feature>
<keyword evidence="5 6" id="KW-0408">Iron</keyword>
<dbReference type="PANTHER" id="PTHR10161:SF14">
    <property type="entry name" value="TARTRATE-RESISTANT ACID PHOSPHATASE TYPE 5"/>
    <property type="match status" value="1"/>
</dbReference>
<keyword evidence="6" id="KW-0479">Metal-binding</keyword>
<feature type="binding site" evidence="6">
    <location>
        <position position="227"/>
    </location>
    <ligand>
        <name>Fe cation</name>
        <dbReference type="ChEBI" id="CHEBI:24875"/>
        <label>2</label>
    </ligand>
</feature>
<dbReference type="Pfam" id="PF00149">
    <property type="entry name" value="Metallophos"/>
    <property type="match status" value="1"/>
</dbReference>
<dbReference type="EMBL" id="LT629740">
    <property type="protein sequence ID" value="SDT57519.1"/>
    <property type="molecule type" value="Genomic_DNA"/>
</dbReference>
<proteinExistence type="predicted"/>
<feature type="binding site" evidence="6">
    <location>
        <position position="91"/>
    </location>
    <ligand>
        <name>Fe cation</name>
        <dbReference type="ChEBI" id="CHEBI:24875"/>
        <label>1</label>
    </ligand>
</feature>
<dbReference type="InterPro" id="IPR051558">
    <property type="entry name" value="Metallophosphoesterase_PAP"/>
</dbReference>
<evidence type="ECO:0000256" key="4">
    <source>
        <dbReference type="ARBA" id="ARBA00022801"/>
    </source>
</evidence>
<keyword evidence="3" id="KW-0732">Signal</keyword>
<evidence type="ECO:0000256" key="5">
    <source>
        <dbReference type="PIRNR" id="PIRNR000898"/>
    </source>
</evidence>
<sequence length="337" mass="37973">MERRDFVKNTALAAIGASLIGGPLSALAEAKITHLESEDLSPSALKDDYALHFMALGDWGRNGEYDQTQVATQMGLWGASHPNNFVISVGDNFYPKGVISEEDPLWHYSFENIYTAHSLQCDWYPVLGNHDWHSDVDAQIRYSKVSRRWDMPARYYSKEVGLNKDADKEIKTPGAPKSKDKVLFVMMDTDPFLHEDKADYVEKQVAWLKDTLANASADVKWKIVIGHHPCYTVGPRINNYDTITMRKTLPQIFADNKVDVYLSGHEHSLQHLKPEGFCHQFISGAGSELTPVTTGIPYSRFQASDHGFMYFSADANRLNVKAVNYSGNILYETTLTK</sequence>
<dbReference type="GO" id="GO:0003993">
    <property type="term" value="F:acid phosphatase activity"/>
    <property type="evidence" value="ECO:0007669"/>
    <property type="project" value="UniProtKB-UniRule"/>
</dbReference>
<dbReference type="RefSeq" id="WP_091377460.1">
    <property type="nucleotide sequence ID" value="NZ_LT629740.1"/>
</dbReference>
<protein>
    <recommendedName>
        <fullName evidence="2 5">acid phosphatase</fullName>
        <ecNumber evidence="2 5">3.1.3.2</ecNumber>
    </recommendedName>
</protein>
<dbReference type="InterPro" id="IPR024927">
    <property type="entry name" value="Acid_PPase"/>
</dbReference>
<dbReference type="Proteomes" id="UP000199679">
    <property type="component" value="Chromosome I"/>
</dbReference>
<evidence type="ECO:0000313" key="9">
    <source>
        <dbReference type="Proteomes" id="UP000199679"/>
    </source>
</evidence>
<feature type="binding site" evidence="6">
    <location>
        <position position="265"/>
    </location>
    <ligand>
        <name>Fe cation</name>
        <dbReference type="ChEBI" id="CHEBI:24875"/>
        <label>2</label>
    </ligand>
</feature>
<comment type="catalytic activity">
    <reaction evidence="1 5">
        <text>a phosphate monoester + H2O = an alcohol + phosphate</text>
        <dbReference type="Rhea" id="RHEA:15017"/>
        <dbReference type="ChEBI" id="CHEBI:15377"/>
        <dbReference type="ChEBI" id="CHEBI:30879"/>
        <dbReference type="ChEBI" id="CHEBI:43474"/>
        <dbReference type="ChEBI" id="CHEBI:67140"/>
        <dbReference type="EC" id="3.1.3.2"/>
    </reaction>
</comment>
<evidence type="ECO:0000256" key="3">
    <source>
        <dbReference type="ARBA" id="ARBA00022729"/>
    </source>
</evidence>
<feature type="binding site" evidence="6">
    <location>
        <position position="58"/>
    </location>
    <ligand>
        <name>Fe cation</name>
        <dbReference type="ChEBI" id="CHEBI:24875"/>
        <label>1</label>
    </ligand>
</feature>
<organism evidence="8 9">
    <name type="scientific">Mucilaginibacter mallensis</name>
    <dbReference type="NCBI Taxonomy" id="652787"/>
    <lineage>
        <taxon>Bacteria</taxon>
        <taxon>Pseudomonadati</taxon>
        <taxon>Bacteroidota</taxon>
        <taxon>Sphingobacteriia</taxon>
        <taxon>Sphingobacteriales</taxon>
        <taxon>Sphingobacteriaceae</taxon>
        <taxon>Mucilaginibacter</taxon>
    </lineage>
</organism>
<dbReference type="STRING" id="652787.SAMN05216490_4120"/>
<dbReference type="PIRSF" id="PIRSF000898">
    <property type="entry name" value="Acid_Ptase_5"/>
    <property type="match status" value="1"/>
</dbReference>
<dbReference type="PROSITE" id="PS51318">
    <property type="entry name" value="TAT"/>
    <property type="match status" value="1"/>
</dbReference>
<keyword evidence="9" id="KW-1185">Reference proteome</keyword>
<keyword evidence="4 5" id="KW-0378">Hydrolase</keyword>
<dbReference type="GO" id="GO:0046872">
    <property type="term" value="F:metal ion binding"/>
    <property type="evidence" value="ECO:0007669"/>
    <property type="project" value="UniProtKB-KW"/>
</dbReference>
<evidence type="ECO:0000256" key="1">
    <source>
        <dbReference type="ARBA" id="ARBA00000032"/>
    </source>
</evidence>
<dbReference type="InterPro" id="IPR029052">
    <property type="entry name" value="Metallo-depent_PP-like"/>
</dbReference>
<feature type="binding site" evidence="6">
    <location>
        <position position="91"/>
    </location>
    <ligand>
        <name>Fe cation</name>
        <dbReference type="ChEBI" id="CHEBI:24875"/>
        <label>2</label>
    </ligand>
</feature>
<feature type="domain" description="Calcineurin-like phosphoesterase" evidence="7">
    <location>
        <begin position="52"/>
        <end position="268"/>
    </location>
</feature>